<keyword evidence="3" id="KW-1185">Reference proteome</keyword>
<feature type="compositionally biased region" description="Basic and acidic residues" evidence="1">
    <location>
        <begin position="20"/>
        <end position="30"/>
    </location>
</feature>
<dbReference type="AlphaFoldDB" id="A0A504Z1Z6"/>
<comment type="caution">
    <text evidence="2">The sequence shown here is derived from an EMBL/GenBank/DDBJ whole genome shotgun (WGS) entry which is preliminary data.</text>
</comment>
<gene>
    <name evidence="2" type="ORF">FGIG_10436</name>
</gene>
<dbReference type="Proteomes" id="UP000316759">
    <property type="component" value="Unassembled WGS sequence"/>
</dbReference>
<accession>A0A504Z1Z6</accession>
<evidence type="ECO:0000256" key="1">
    <source>
        <dbReference type="SAM" id="MobiDB-lite"/>
    </source>
</evidence>
<name>A0A504Z1Z6_FASGI</name>
<evidence type="ECO:0000313" key="2">
    <source>
        <dbReference type="EMBL" id="TPP66746.1"/>
    </source>
</evidence>
<dbReference type="EMBL" id="SUNJ01001448">
    <property type="protein sequence ID" value="TPP66746.1"/>
    <property type="molecule type" value="Genomic_DNA"/>
</dbReference>
<proteinExistence type="predicted"/>
<dbReference type="OrthoDB" id="10577078at2759"/>
<reference evidence="2 3" key="1">
    <citation type="submission" date="2019-04" db="EMBL/GenBank/DDBJ databases">
        <title>Annotation for the trematode Fasciola gigantica.</title>
        <authorList>
            <person name="Choi Y.-J."/>
        </authorList>
    </citation>
    <scope>NUCLEOTIDE SEQUENCE [LARGE SCALE GENOMIC DNA]</scope>
    <source>
        <strain evidence="2">Uganda_cow_1</strain>
    </source>
</reference>
<protein>
    <submittedName>
        <fullName evidence="2">Uncharacterized protein</fullName>
    </submittedName>
</protein>
<organism evidence="2 3">
    <name type="scientific">Fasciola gigantica</name>
    <name type="common">Giant liver fluke</name>
    <dbReference type="NCBI Taxonomy" id="46835"/>
    <lineage>
        <taxon>Eukaryota</taxon>
        <taxon>Metazoa</taxon>
        <taxon>Spiralia</taxon>
        <taxon>Lophotrochozoa</taxon>
        <taxon>Platyhelminthes</taxon>
        <taxon>Trematoda</taxon>
        <taxon>Digenea</taxon>
        <taxon>Plagiorchiida</taxon>
        <taxon>Echinostomata</taxon>
        <taxon>Echinostomatoidea</taxon>
        <taxon>Fasciolidae</taxon>
        <taxon>Fasciola</taxon>
    </lineage>
</organism>
<evidence type="ECO:0000313" key="3">
    <source>
        <dbReference type="Proteomes" id="UP000316759"/>
    </source>
</evidence>
<feature type="region of interest" description="Disordered" evidence="1">
    <location>
        <begin position="1"/>
        <end position="33"/>
    </location>
</feature>
<sequence length="280" mass="31483">MWGKFESPTVEQVPEADDITGTKENQKGDNIKPQLIRLLDQIQNRKNESVKEQGSPDDVKQRLSKSLNNLELNSSSVQEQVNGNLNNENNEKLGRAYSEGKSMVVQYPTLISDHLPPIKIEELSSSKTVQGIDKFAVYDDFEDSDPSTWIRQESDLISNHGKFPELDSAHVASYSKRESNGSQEEFEEIYRTNRNRLEIPFKDKPEWGQLPKEPSAEMDTPRIVLTTDRGQHKLIASPSVNPTRLSPGGFSIASWIGESENRTKLTLPPAFIALDVENCG</sequence>